<dbReference type="InterPro" id="IPR036145">
    <property type="entry name" value="MinC_C_sf"/>
</dbReference>
<dbReference type="RefSeq" id="WP_129223121.1">
    <property type="nucleotide sequence ID" value="NZ_QYBB01000002.1"/>
</dbReference>
<comment type="function">
    <text evidence="5 6">Cell division inhibitor that blocks the formation of polar Z ring septums. Rapidly oscillates between the poles of the cell to destabilize FtsZ filaments that have formed before they mature into polar Z rings. Prevents FtsZ polymerization.</text>
</comment>
<name>A0A4Q2U970_9HYPH</name>
<evidence type="ECO:0000256" key="4">
    <source>
        <dbReference type="ARBA" id="ARBA00023306"/>
    </source>
</evidence>
<dbReference type="PANTHER" id="PTHR34108">
    <property type="entry name" value="SEPTUM SITE-DETERMINING PROTEIN MINC"/>
    <property type="match status" value="1"/>
</dbReference>
<organism evidence="8 9">
    <name type="scientific">Lichenibacterium minor</name>
    <dbReference type="NCBI Taxonomy" id="2316528"/>
    <lineage>
        <taxon>Bacteria</taxon>
        <taxon>Pseudomonadati</taxon>
        <taxon>Pseudomonadota</taxon>
        <taxon>Alphaproteobacteria</taxon>
        <taxon>Hyphomicrobiales</taxon>
        <taxon>Lichenihabitantaceae</taxon>
        <taxon>Lichenibacterium</taxon>
    </lineage>
</organism>
<reference evidence="8 9" key="1">
    <citation type="submission" date="2018-12" db="EMBL/GenBank/DDBJ databases">
        <authorList>
            <person name="Grouzdev D.S."/>
            <person name="Krutkina M.S."/>
        </authorList>
    </citation>
    <scope>NUCLEOTIDE SEQUENCE [LARGE SCALE GENOMIC DNA]</scope>
    <source>
        <strain evidence="8 9">RmlP026</strain>
    </source>
</reference>
<comment type="caution">
    <text evidence="8">The sequence shown here is derived from an EMBL/GenBank/DDBJ whole genome shotgun (WGS) entry which is preliminary data.</text>
</comment>
<gene>
    <name evidence="6 8" type="primary">minC</name>
    <name evidence="8" type="ORF">D3273_02340</name>
</gene>
<comment type="similarity">
    <text evidence="1 6">Belongs to the MinC family.</text>
</comment>
<dbReference type="GO" id="GO:0000917">
    <property type="term" value="P:division septum assembly"/>
    <property type="evidence" value="ECO:0007669"/>
    <property type="project" value="UniProtKB-KW"/>
</dbReference>
<dbReference type="EMBL" id="QYBB01000002">
    <property type="protein sequence ID" value="RYC33333.1"/>
    <property type="molecule type" value="Genomic_DNA"/>
</dbReference>
<proteinExistence type="inferred from homology"/>
<evidence type="ECO:0000256" key="5">
    <source>
        <dbReference type="ARBA" id="ARBA00025606"/>
    </source>
</evidence>
<evidence type="ECO:0000313" key="9">
    <source>
        <dbReference type="Proteomes" id="UP000290759"/>
    </source>
</evidence>
<dbReference type="PANTHER" id="PTHR34108:SF1">
    <property type="entry name" value="SEPTUM SITE-DETERMINING PROTEIN MINC"/>
    <property type="match status" value="1"/>
</dbReference>
<dbReference type="GO" id="GO:1901891">
    <property type="term" value="P:regulation of cell septum assembly"/>
    <property type="evidence" value="ECO:0007669"/>
    <property type="project" value="InterPro"/>
</dbReference>
<evidence type="ECO:0000313" key="8">
    <source>
        <dbReference type="EMBL" id="RYC33333.1"/>
    </source>
</evidence>
<dbReference type="Proteomes" id="UP000290759">
    <property type="component" value="Unassembled WGS sequence"/>
</dbReference>
<dbReference type="InterPro" id="IPR016098">
    <property type="entry name" value="CAP/MinC_C"/>
</dbReference>
<dbReference type="Gene3D" id="2.160.20.70">
    <property type="match status" value="1"/>
</dbReference>
<keyword evidence="2 6" id="KW-0132">Cell division</keyword>
<dbReference type="NCBIfam" id="TIGR01222">
    <property type="entry name" value="minC"/>
    <property type="match status" value="1"/>
</dbReference>
<keyword evidence="3 6" id="KW-0717">Septation</keyword>
<evidence type="ECO:0000256" key="6">
    <source>
        <dbReference type="HAMAP-Rule" id="MF_00267"/>
    </source>
</evidence>
<dbReference type="AlphaFoldDB" id="A0A4Q2U970"/>
<evidence type="ECO:0000256" key="1">
    <source>
        <dbReference type="ARBA" id="ARBA00006291"/>
    </source>
</evidence>
<evidence type="ECO:0000256" key="3">
    <source>
        <dbReference type="ARBA" id="ARBA00023210"/>
    </source>
</evidence>
<evidence type="ECO:0000256" key="2">
    <source>
        <dbReference type="ARBA" id="ARBA00022618"/>
    </source>
</evidence>
<comment type="subunit">
    <text evidence="6">Interacts with MinD and FtsZ.</text>
</comment>
<dbReference type="InterPro" id="IPR005526">
    <property type="entry name" value="Septum_form_inhib_MinC_C"/>
</dbReference>
<dbReference type="InterPro" id="IPR013033">
    <property type="entry name" value="MinC"/>
</dbReference>
<reference evidence="8 9" key="2">
    <citation type="submission" date="2019-02" db="EMBL/GenBank/DDBJ databases">
        <title>'Lichenibacterium ramalinii' gen. nov. sp. nov., 'Lichenibacterium minor' gen. nov. sp. nov.</title>
        <authorList>
            <person name="Pankratov T."/>
        </authorList>
    </citation>
    <scope>NUCLEOTIDE SEQUENCE [LARGE SCALE GENOMIC DNA]</scope>
    <source>
        <strain evidence="8 9">RmlP026</strain>
    </source>
</reference>
<feature type="domain" description="Septum formation inhibitor MinC C-terminal" evidence="7">
    <location>
        <begin position="140"/>
        <end position="239"/>
    </location>
</feature>
<dbReference type="Gene3D" id="3.30.70.260">
    <property type="match status" value="1"/>
</dbReference>
<accession>A0A4Q2U970</accession>
<dbReference type="GO" id="GO:0000902">
    <property type="term" value="P:cell morphogenesis"/>
    <property type="evidence" value="ECO:0007669"/>
    <property type="project" value="InterPro"/>
</dbReference>
<dbReference type="OrthoDB" id="9794530at2"/>
<keyword evidence="9" id="KW-1185">Reference proteome</keyword>
<evidence type="ECO:0000259" key="7">
    <source>
        <dbReference type="Pfam" id="PF03775"/>
    </source>
</evidence>
<dbReference type="HAMAP" id="MF_00267">
    <property type="entry name" value="MinC"/>
    <property type="match status" value="1"/>
</dbReference>
<sequence>MSAEASPSTPVRFRGRSLMALVLRPEPPIDAWLLGLDDLLGRSPGYFTSRPVVADLSAMAGESDQLIRLMDKLQGRNIRVMAIEGADPERLGADAIRLPPMVEGGRPASAPAIPDPAQPDAAALSAALAAQPSRSVPSLMIDKPVRSGQSITFAEGDVTILGSVASGAEVMAGGSIHIYGTLRGRAMAGFAHKDGRIFCSKLHAELLAIDGVYKTADEMDAALRGKAIQAWTSGDTLVIAGLD</sequence>
<keyword evidence="4 6" id="KW-0131">Cell cycle</keyword>
<protein>
    <recommendedName>
        <fullName evidence="6">Probable septum site-determining protein MinC</fullName>
    </recommendedName>
</protein>
<dbReference type="SUPFAM" id="SSF63848">
    <property type="entry name" value="Cell-division inhibitor MinC, C-terminal domain"/>
    <property type="match status" value="1"/>
</dbReference>
<dbReference type="Pfam" id="PF03775">
    <property type="entry name" value="MinC_C"/>
    <property type="match status" value="1"/>
</dbReference>